<keyword evidence="4" id="KW-0964">Secreted</keyword>
<dbReference type="EMBL" id="NHZQ01000003">
    <property type="protein sequence ID" value="PSK60106.1"/>
    <property type="molecule type" value="Genomic_DNA"/>
</dbReference>
<comment type="similarity">
    <text evidence="2">Belongs to the glycosyl hydrolase 17 family.</text>
</comment>
<dbReference type="Gene3D" id="3.20.20.80">
    <property type="entry name" value="Glycosidases"/>
    <property type="match status" value="1"/>
</dbReference>
<dbReference type="GO" id="GO:0009986">
    <property type="term" value="C:cell surface"/>
    <property type="evidence" value="ECO:0007669"/>
    <property type="project" value="TreeGrafter"/>
</dbReference>
<gene>
    <name evidence="14" type="ORF">B9Z65_1004</name>
</gene>
<dbReference type="GO" id="GO:0005576">
    <property type="term" value="C:extracellular region"/>
    <property type="evidence" value="ECO:0007669"/>
    <property type="project" value="TreeGrafter"/>
</dbReference>
<keyword evidence="7" id="KW-0326">Glycosidase</keyword>
<feature type="signal peptide" evidence="13">
    <location>
        <begin position="1"/>
        <end position="19"/>
    </location>
</feature>
<evidence type="ECO:0000256" key="1">
    <source>
        <dbReference type="ARBA" id="ARBA00004191"/>
    </source>
</evidence>
<keyword evidence="6" id="KW-0378">Hydrolase</keyword>
<dbReference type="SUPFAM" id="SSF51445">
    <property type="entry name" value="(Trans)glycosidases"/>
    <property type="match status" value="1"/>
</dbReference>
<dbReference type="GO" id="GO:0042973">
    <property type="term" value="F:glucan endo-1,3-beta-D-glucosidase activity"/>
    <property type="evidence" value="ECO:0007669"/>
    <property type="project" value="TreeGrafter"/>
</dbReference>
<proteinExistence type="inferred from homology"/>
<evidence type="ECO:0000313" key="14">
    <source>
        <dbReference type="EMBL" id="PSK60106.1"/>
    </source>
</evidence>
<evidence type="ECO:0000256" key="7">
    <source>
        <dbReference type="ARBA" id="ARBA00023295"/>
    </source>
</evidence>
<evidence type="ECO:0000256" key="5">
    <source>
        <dbReference type="ARBA" id="ARBA00022729"/>
    </source>
</evidence>
<dbReference type="GO" id="GO:0009277">
    <property type="term" value="C:fungal-type cell wall"/>
    <property type="evidence" value="ECO:0007669"/>
    <property type="project" value="TreeGrafter"/>
</dbReference>
<accession>A0A2P8AI23</accession>
<feature type="chain" id="PRO_5015110481" description="Probable beta-glucosidase btgE" evidence="13">
    <location>
        <begin position="20"/>
        <end position="373"/>
    </location>
</feature>
<evidence type="ECO:0000256" key="9">
    <source>
        <dbReference type="ARBA" id="ARBA00039284"/>
    </source>
</evidence>
<dbReference type="Proteomes" id="UP000243723">
    <property type="component" value="Unassembled WGS sequence"/>
</dbReference>
<reference evidence="14 15" key="1">
    <citation type="submission" date="2017-05" db="EMBL/GenBank/DDBJ databases">
        <title>Draft genome sequence of Elsinoe australis.</title>
        <authorList>
            <person name="Cheng Q."/>
        </authorList>
    </citation>
    <scope>NUCLEOTIDE SEQUENCE [LARGE SCALE GENOMIC DNA]</scope>
    <source>
        <strain evidence="14 15">NL1</strain>
    </source>
</reference>
<evidence type="ECO:0000256" key="8">
    <source>
        <dbReference type="ARBA" id="ARBA00024983"/>
    </source>
</evidence>
<organism evidence="14 15">
    <name type="scientific">Elsinoe australis</name>
    <dbReference type="NCBI Taxonomy" id="40998"/>
    <lineage>
        <taxon>Eukaryota</taxon>
        <taxon>Fungi</taxon>
        <taxon>Dikarya</taxon>
        <taxon>Ascomycota</taxon>
        <taxon>Pezizomycotina</taxon>
        <taxon>Dothideomycetes</taxon>
        <taxon>Dothideomycetidae</taxon>
        <taxon>Myriangiales</taxon>
        <taxon>Elsinoaceae</taxon>
        <taxon>Elsinoe</taxon>
    </lineage>
</organism>
<protein>
    <recommendedName>
        <fullName evidence="9">Probable beta-glucosidase btgE</fullName>
    </recommendedName>
    <alternativeName>
        <fullName evidence="10">Beta-D-glucoside glucohydrolase btgE</fullName>
    </alternativeName>
    <alternativeName>
        <fullName evidence="12">Cellobiase btgE</fullName>
    </alternativeName>
    <alternativeName>
        <fullName evidence="11">Gentiobiase btgE</fullName>
    </alternativeName>
</protein>
<dbReference type="InterPro" id="IPR017853">
    <property type="entry name" value="GH"/>
</dbReference>
<dbReference type="PANTHER" id="PTHR16631">
    <property type="entry name" value="GLUCAN 1,3-BETA-GLUCOSIDASE"/>
    <property type="match status" value="1"/>
</dbReference>
<evidence type="ECO:0000313" key="15">
    <source>
        <dbReference type="Proteomes" id="UP000243723"/>
    </source>
</evidence>
<evidence type="ECO:0000256" key="12">
    <source>
        <dbReference type="ARBA" id="ARBA00042762"/>
    </source>
</evidence>
<dbReference type="PANTHER" id="PTHR16631:SF24">
    <property type="entry name" value="FAMILY 17 GLUCOSIDASE SCW11-RELATED"/>
    <property type="match status" value="1"/>
</dbReference>
<comment type="subcellular location">
    <subcellularLocation>
        <location evidence="1">Secreted</location>
        <location evidence="1">Cell wall</location>
    </subcellularLocation>
</comment>
<evidence type="ECO:0000256" key="6">
    <source>
        <dbReference type="ARBA" id="ARBA00022801"/>
    </source>
</evidence>
<dbReference type="AlphaFoldDB" id="A0A2P8AI23"/>
<evidence type="ECO:0000256" key="10">
    <source>
        <dbReference type="ARBA" id="ARBA00041495"/>
    </source>
</evidence>
<keyword evidence="5 13" id="KW-0732">Signal</keyword>
<name>A0A2P8AI23_9PEZI</name>
<evidence type="ECO:0000256" key="13">
    <source>
        <dbReference type="SAM" id="SignalP"/>
    </source>
</evidence>
<dbReference type="InterPro" id="IPR050732">
    <property type="entry name" value="Beta-glucan_modifiers"/>
</dbReference>
<evidence type="ECO:0000256" key="2">
    <source>
        <dbReference type="ARBA" id="ARBA00008773"/>
    </source>
</evidence>
<evidence type="ECO:0000256" key="11">
    <source>
        <dbReference type="ARBA" id="ARBA00041516"/>
    </source>
</evidence>
<sequence length="373" mass="39651">MKIVSSLLLTLATTTLTLAAPAKLHPLRTRSIDYIPPDLYASPDPSFAGAPIVLSEPPPSPSSLSPGPGRYAMTYTPYTSDGLCKTFDTISTDISRIASAGFTAVRLYATDCRAVHSVGGAALNSSLQLILGLHVSEAGTNATSIATQVSSIVDFMTQSPSHLSLIDLIVVGNEALFNDYATPSSLADLVNDVRSTVRQIGYTGPVTTAEPYATFMANAETLCPAVDIVAANLLPFFHADVPARLAGNFVAQQMDSLDGLCEEVAARLATKEGEKVTDETVQEERARFKALRKKGMLTDRGNKPVLAMEVGWPSRGTPNGDAVPGVAEQRTAMAGMSEAVGSRTVFTSFRDDEWREPGDFGVEVAWGSIEVFE</sequence>
<dbReference type="GO" id="GO:0071555">
    <property type="term" value="P:cell wall organization"/>
    <property type="evidence" value="ECO:0007669"/>
    <property type="project" value="TreeGrafter"/>
</dbReference>
<keyword evidence="3" id="KW-0134">Cell wall</keyword>
<comment type="caution">
    <text evidence="14">The sequence shown here is derived from an EMBL/GenBank/DDBJ whole genome shotgun (WGS) entry which is preliminary data.</text>
</comment>
<dbReference type="OrthoDB" id="4082933at2759"/>
<comment type="function">
    <text evidence="8">Beta-glucosidases are one of a number of cellulolytic enzymes involved in the degradation of cellulosic biomass. Catalyzes the last step releasing glucose from the inhibitory cellobiose.</text>
</comment>
<keyword evidence="15" id="KW-1185">Reference proteome</keyword>
<dbReference type="STRING" id="40998.A0A2P8AI23"/>
<evidence type="ECO:0000256" key="4">
    <source>
        <dbReference type="ARBA" id="ARBA00022525"/>
    </source>
</evidence>
<evidence type="ECO:0000256" key="3">
    <source>
        <dbReference type="ARBA" id="ARBA00022512"/>
    </source>
</evidence>